<organism evidence="2 3">
    <name type="scientific">Metarhizium rileyi (strain RCEF 4871)</name>
    <name type="common">Nomuraea rileyi</name>
    <dbReference type="NCBI Taxonomy" id="1649241"/>
    <lineage>
        <taxon>Eukaryota</taxon>
        <taxon>Fungi</taxon>
        <taxon>Dikarya</taxon>
        <taxon>Ascomycota</taxon>
        <taxon>Pezizomycotina</taxon>
        <taxon>Sordariomycetes</taxon>
        <taxon>Hypocreomycetidae</taxon>
        <taxon>Hypocreales</taxon>
        <taxon>Clavicipitaceae</taxon>
        <taxon>Metarhizium</taxon>
    </lineage>
</organism>
<comment type="caution">
    <text evidence="2">The sequence shown here is derived from an EMBL/GenBank/DDBJ whole genome shotgun (WGS) entry which is preliminary data.</text>
</comment>
<feature type="domain" description="HD" evidence="1">
    <location>
        <begin position="63"/>
        <end position="174"/>
    </location>
</feature>
<dbReference type="InterPro" id="IPR003607">
    <property type="entry name" value="HD/PDEase_dom"/>
</dbReference>
<evidence type="ECO:0000313" key="3">
    <source>
        <dbReference type="Proteomes" id="UP000243498"/>
    </source>
</evidence>
<dbReference type="PROSITE" id="PS51831">
    <property type="entry name" value="HD"/>
    <property type="match status" value="1"/>
</dbReference>
<dbReference type="OrthoDB" id="409121at2759"/>
<dbReference type="Proteomes" id="UP000243498">
    <property type="component" value="Unassembled WGS sequence"/>
</dbReference>
<dbReference type="AlphaFoldDB" id="A0A167AML5"/>
<dbReference type="PANTHER" id="PTHR35569">
    <property type="entry name" value="CYANAMIDE HYDRATASE DDI2-RELATED"/>
    <property type="match status" value="1"/>
</dbReference>
<accession>A0A167AML5</accession>
<keyword evidence="3" id="KW-1185">Reference proteome</keyword>
<protein>
    <submittedName>
        <fullName evidence="2">Cyanamide hydratase, HD-type</fullName>
    </submittedName>
</protein>
<gene>
    <name evidence="2" type="ORF">NOR_06334</name>
</gene>
<reference evidence="2 3" key="1">
    <citation type="journal article" date="2016" name="Genome Biol. Evol.">
        <title>Divergent and convergent evolution of fungal pathogenicity.</title>
        <authorList>
            <person name="Shang Y."/>
            <person name="Xiao G."/>
            <person name="Zheng P."/>
            <person name="Cen K."/>
            <person name="Zhan S."/>
            <person name="Wang C."/>
        </authorList>
    </citation>
    <scope>NUCLEOTIDE SEQUENCE [LARGE SCALE GENOMIC DNA]</scope>
    <source>
        <strain evidence="2 3">RCEF 4871</strain>
    </source>
</reference>
<dbReference type="CDD" id="cd00077">
    <property type="entry name" value="HDc"/>
    <property type="match status" value="1"/>
</dbReference>
<name>A0A167AML5_METRR</name>
<dbReference type="InterPro" id="IPR006674">
    <property type="entry name" value="HD_domain"/>
</dbReference>
<dbReference type="InterPro" id="IPR017771">
    <property type="entry name" value="Cyanamide_hydratase_HD"/>
</dbReference>
<proteinExistence type="predicted"/>
<dbReference type="EMBL" id="AZHC01000023">
    <property type="protein sequence ID" value="OAA39074.1"/>
    <property type="molecule type" value="Genomic_DNA"/>
</dbReference>
<evidence type="ECO:0000313" key="2">
    <source>
        <dbReference type="EMBL" id="OAA39074.1"/>
    </source>
</evidence>
<dbReference type="SUPFAM" id="SSF109604">
    <property type="entry name" value="HD-domain/PDEase-like"/>
    <property type="match status" value="1"/>
</dbReference>
<dbReference type="Pfam" id="PF01966">
    <property type="entry name" value="HD"/>
    <property type="match status" value="1"/>
</dbReference>
<dbReference type="Gene3D" id="1.10.3210.10">
    <property type="entry name" value="Hypothetical protein af1432"/>
    <property type="match status" value="1"/>
</dbReference>
<evidence type="ECO:0000259" key="1">
    <source>
        <dbReference type="PROSITE" id="PS51831"/>
    </source>
</evidence>
<dbReference type="PANTHER" id="PTHR35569:SF1">
    <property type="entry name" value="CYANAMIDE HYDRATASE DDI2-RELATED"/>
    <property type="match status" value="1"/>
</dbReference>
<sequence>MTSSEVLLNGWSAVPADAGKLFNGNTYKNTPTPLKVHDINFPSDDPIVVKVQDYAREKLPAKTYHHSMRVYYYGTVIIRQQFPDQVDTFSPSTLAMTALLHDLGTTEENTLASRMSFEFYGAYQALQILRGFGSAPDRADAVCEAIIRHQDLGTDGNMTFLGQMMQLATIFDNVSDHPYLPDIKDLVHVETREDVINAFPRTGWLGCFAKTVRNEVELKPWSHTSRIPGFAAKILGNTLMEQYE</sequence>
<dbReference type="OMA" id="PWAHTTH"/>
<dbReference type="NCBIfam" id="TIGR03401">
    <property type="entry name" value="cyanamide_fam"/>
    <property type="match status" value="1"/>
</dbReference>